<evidence type="ECO:0008006" key="4">
    <source>
        <dbReference type="Google" id="ProtNLM"/>
    </source>
</evidence>
<comment type="caution">
    <text evidence="2">The sequence shown here is derived from an EMBL/GenBank/DDBJ whole genome shotgun (WGS) entry which is preliminary data.</text>
</comment>
<dbReference type="Proteomes" id="UP001500742">
    <property type="component" value="Unassembled WGS sequence"/>
</dbReference>
<feature type="chain" id="PRO_5045117062" description="Lipocalin-like domain-containing protein" evidence="1">
    <location>
        <begin position="22"/>
        <end position="144"/>
    </location>
</feature>
<keyword evidence="1" id="KW-0732">Signal</keyword>
<feature type="signal peptide" evidence="1">
    <location>
        <begin position="1"/>
        <end position="21"/>
    </location>
</feature>
<sequence length="144" mass="16418">MKRLFLIAFIGIQLIVNNADAQVTTQSILSSSGISKTDIVGVWQFTAMIGDNLLEYFQFFKDGTFVYHYNGEDDTRNIISMKGRYFLNKNQLSFIVRSKVERTAKGIETGAMGTDEYIFVLNNDSTKVVLEKNPKNLIPYLSRR</sequence>
<evidence type="ECO:0000313" key="3">
    <source>
        <dbReference type="Proteomes" id="UP001500742"/>
    </source>
</evidence>
<gene>
    <name evidence="2" type="ORF">GCM10022210_17880</name>
</gene>
<dbReference type="EMBL" id="BAAAZC010000011">
    <property type="protein sequence ID" value="GAA3969368.1"/>
    <property type="molecule type" value="Genomic_DNA"/>
</dbReference>
<organism evidence="2 3">
    <name type="scientific">Mucilaginibacter dorajii</name>
    <dbReference type="NCBI Taxonomy" id="692994"/>
    <lineage>
        <taxon>Bacteria</taxon>
        <taxon>Pseudomonadati</taxon>
        <taxon>Bacteroidota</taxon>
        <taxon>Sphingobacteriia</taxon>
        <taxon>Sphingobacteriales</taxon>
        <taxon>Sphingobacteriaceae</taxon>
        <taxon>Mucilaginibacter</taxon>
    </lineage>
</organism>
<protein>
    <recommendedName>
        <fullName evidence="4">Lipocalin-like domain-containing protein</fullName>
    </recommendedName>
</protein>
<proteinExistence type="predicted"/>
<name>A0ABP7PQE6_9SPHI</name>
<reference evidence="3" key="1">
    <citation type="journal article" date="2019" name="Int. J. Syst. Evol. Microbiol.">
        <title>The Global Catalogue of Microorganisms (GCM) 10K type strain sequencing project: providing services to taxonomists for standard genome sequencing and annotation.</title>
        <authorList>
            <consortium name="The Broad Institute Genomics Platform"/>
            <consortium name="The Broad Institute Genome Sequencing Center for Infectious Disease"/>
            <person name="Wu L."/>
            <person name="Ma J."/>
        </authorList>
    </citation>
    <scope>NUCLEOTIDE SEQUENCE [LARGE SCALE GENOMIC DNA]</scope>
    <source>
        <strain evidence="3">JCM 16601</strain>
    </source>
</reference>
<evidence type="ECO:0000256" key="1">
    <source>
        <dbReference type="SAM" id="SignalP"/>
    </source>
</evidence>
<dbReference type="RefSeq" id="WP_259095932.1">
    <property type="nucleotide sequence ID" value="NZ_BAAAZC010000011.1"/>
</dbReference>
<accession>A0ABP7PQE6</accession>
<evidence type="ECO:0000313" key="2">
    <source>
        <dbReference type="EMBL" id="GAA3969368.1"/>
    </source>
</evidence>
<keyword evidence="3" id="KW-1185">Reference proteome</keyword>